<name>A0A9W7AJ15_9STRA</name>
<dbReference type="Proteomes" id="UP001165082">
    <property type="component" value="Unassembled WGS sequence"/>
</dbReference>
<sequence length="227" mass="24403">MSLKLNEQQKTANGRQTRSKVAKGDFRGSPGVLFGAILESNFEDEEGGGVWGMSSGSFGSGFNPMKQDHSENPFPERAHIHGGDTSHGDDENTVTFWGYKWWKQIEAVDAVSILDIGSGANKNGAARRGYQACDQAERRIGLGDDKRDSNPKALAGDWGYNWEEHGDVASSFVAPGGAYAAGSCVRDPAGWKVGVEYEMRDPDQGAFGTEEGSEDCQAAAGRRFSGE</sequence>
<reference evidence="2" key="1">
    <citation type="submission" date="2022-07" db="EMBL/GenBank/DDBJ databases">
        <title>Genome analysis of Parmales, a sister group of diatoms, reveals the evolutionary specialization of diatoms from phago-mixotrophs to photoautotrophs.</title>
        <authorList>
            <person name="Ban H."/>
            <person name="Sato S."/>
            <person name="Yoshikawa S."/>
            <person name="Kazumasa Y."/>
            <person name="Nakamura Y."/>
            <person name="Ichinomiya M."/>
            <person name="Saitoh K."/>
            <person name="Sato N."/>
            <person name="Blanc-Mathieu R."/>
            <person name="Endo H."/>
            <person name="Kuwata A."/>
            <person name="Ogata H."/>
        </authorList>
    </citation>
    <scope>NUCLEOTIDE SEQUENCE</scope>
</reference>
<evidence type="ECO:0000313" key="3">
    <source>
        <dbReference type="Proteomes" id="UP001165082"/>
    </source>
</evidence>
<feature type="compositionally biased region" description="Polar residues" evidence="1">
    <location>
        <begin position="1"/>
        <end position="16"/>
    </location>
</feature>
<protein>
    <submittedName>
        <fullName evidence="2">Uncharacterized protein</fullName>
    </submittedName>
</protein>
<keyword evidence="3" id="KW-1185">Reference proteome</keyword>
<evidence type="ECO:0000313" key="2">
    <source>
        <dbReference type="EMBL" id="GMH71476.1"/>
    </source>
</evidence>
<organism evidence="2 3">
    <name type="scientific">Triparma retinervis</name>
    <dbReference type="NCBI Taxonomy" id="2557542"/>
    <lineage>
        <taxon>Eukaryota</taxon>
        <taxon>Sar</taxon>
        <taxon>Stramenopiles</taxon>
        <taxon>Ochrophyta</taxon>
        <taxon>Bolidophyceae</taxon>
        <taxon>Parmales</taxon>
        <taxon>Triparmaceae</taxon>
        <taxon>Triparma</taxon>
    </lineage>
</organism>
<proteinExistence type="predicted"/>
<feature type="region of interest" description="Disordered" evidence="1">
    <location>
        <begin position="202"/>
        <end position="227"/>
    </location>
</feature>
<dbReference type="EMBL" id="BRXZ01001448">
    <property type="protein sequence ID" value="GMH71476.1"/>
    <property type="molecule type" value="Genomic_DNA"/>
</dbReference>
<dbReference type="AlphaFoldDB" id="A0A9W7AJ15"/>
<gene>
    <name evidence="2" type="ORF">TrRE_jg10502</name>
</gene>
<comment type="caution">
    <text evidence="2">The sequence shown here is derived from an EMBL/GenBank/DDBJ whole genome shotgun (WGS) entry which is preliminary data.</text>
</comment>
<feature type="region of interest" description="Disordered" evidence="1">
    <location>
        <begin position="1"/>
        <end position="28"/>
    </location>
</feature>
<accession>A0A9W7AJ15</accession>
<evidence type="ECO:0000256" key="1">
    <source>
        <dbReference type="SAM" id="MobiDB-lite"/>
    </source>
</evidence>